<dbReference type="PANTHER" id="PTHR43179:SF12">
    <property type="entry name" value="GALACTOFURANOSYLTRANSFERASE GLFT2"/>
    <property type="match status" value="1"/>
</dbReference>
<evidence type="ECO:0000256" key="2">
    <source>
        <dbReference type="ARBA" id="ARBA00022676"/>
    </source>
</evidence>
<dbReference type="EMBL" id="FUYQ01000030">
    <property type="protein sequence ID" value="SKB86736.1"/>
    <property type="molecule type" value="Genomic_DNA"/>
</dbReference>
<dbReference type="PANTHER" id="PTHR43179">
    <property type="entry name" value="RHAMNOSYLTRANSFERASE WBBL"/>
    <property type="match status" value="1"/>
</dbReference>
<dbReference type="GO" id="GO:0016757">
    <property type="term" value="F:glycosyltransferase activity"/>
    <property type="evidence" value="ECO:0007669"/>
    <property type="project" value="UniProtKB-KW"/>
</dbReference>
<sequence length="342" mass="39385">MKKVSVIILNWNGEQLLKQFLPSVVKYTPDDIADVVVADNGSTDKSLVLLKTQFPTVHIIELEKNFGFADGYNQAIAAVKTPYVVLLNSDVEVTPNWLYPLVEEVEQHVDVVAVQPKIRSWKDKSSFEYAGACGGYMDRYGYPFCRGRLLHILETDNGQYDTPTDVLWTSGACMLVRRDVFVKVGGLDATFFAHQEEIDLCWLMRCRGYRLRCIPASVVYHVGGGTLEAESPRKTFLNFRNNLLMLYKNIPEYALKRVMLTRRILDYIAAAKFLLNGYPSNAKAVYEARREFYRIKYRYESIRKANLEQRVVKQIPEIMKGSLLVSFYLKGMKRFSHLKFIR</sequence>
<reference evidence="6" key="1">
    <citation type="submission" date="2017-02" db="EMBL/GenBank/DDBJ databases">
        <authorList>
            <person name="Varghese N."/>
            <person name="Submissions S."/>
        </authorList>
    </citation>
    <scope>NUCLEOTIDE SEQUENCE [LARGE SCALE GENOMIC DNA]</scope>
    <source>
        <strain evidence="6">DSM 24967</strain>
    </source>
</reference>
<dbReference type="InterPro" id="IPR029044">
    <property type="entry name" value="Nucleotide-diphossugar_trans"/>
</dbReference>
<dbReference type="AlphaFoldDB" id="A0A1T5ES32"/>
<comment type="similarity">
    <text evidence="1">Belongs to the glycosyltransferase 2 family.</text>
</comment>
<evidence type="ECO:0000259" key="4">
    <source>
        <dbReference type="Pfam" id="PF00535"/>
    </source>
</evidence>
<keyword evidence="3" id="KW-0808">Transferase</keyword>
<dbReference type="CDD" id="cd04186">
    <property type="entry name" value="GT_2_like_c"/>
    <property type="match status" value="1"/>
</dbReference>
<feature type="domain" description="Glycosyltransferase 2-like" evidence="4">
    <location>
        <begin position="5"/>
        <end position="183"/>
    </location>
</feature>
<keyword evidence="2" id="KW-0328">Glycosyltransferase</keyword>
<organism evidence="5 6">
    <name type="scientific">Parabacteroides chartae</name>
    <dbReference type="NCBI Taxonomy" id="1037355"/>
    <lineage>
        <taxon>Bacteria</taxon>
        <taxon>Pseudomonadati</taxon>
        <taxon>Bacteroidota</taxon>
        <taxon>Bacteroidia</taxon>
        <taxon>Bacteroidales</taxon>
        <taxon>Tannerellaceae</taxon>
        <taxon>Parabacteroides</taxon>
    </lineage>
</organism>
<protein>
    <recommendedName>
        <fullName evidence="4">Glycosyltransferase 2-like domain-containing protein</fullName>
    </recommendedName>
</protein>
<dbReference type="RefSeq" id="WP_079684497.1">
    <property type="nucleotide sequence ID" value="NZ_FUYQ01000030.1"/>
</dbReference>
<evidence type="ECO:0000256" key="1">
    <source>
        <dbReference type="ARBA" id="ARBA00006739"/>
    </source>
</evidence>
<dbReference type="InterPro" id="IPR001173">
    <property type="entry name" value="Glyco_trans_2-like"/>
</dbReference>
<proteinExistence type="inferred from homology"/>
<dbReference type="Pfam" id="PF00535">
    <property type="entry name" value="Glycos_transf_2"/>
    <property type="match status" value="1"/>
</dbReference>
<gene>
    <name evidence="5" type="ORF">SAMN05660349_03115</name>
</gene>
<evidence type="ECO:0000313" key="5">
    <source>
        <dbReference type="EMBL" id="SKB86736.1"/>
    </source>
</evidence>
<evidence type="ECO:0000256" key="3">
    <source>
        <dbReference type="ARBA" id="ARBA00022679"/>
    </source>
</evidence>
<dbReference type="SUPFAM" id="SSF53448">
    <property type="entry name" value="Nucleotide-diphospho-sugar transferases"/>
    <property type="match status" value="1"/>
</dbReference>
<accession>A0A1T5ES32</accession>
<evidence type="ECO:0000313" key="6">
    <source>
        <dbReference type="Proteomes" id="UP000190852"/>
    </source>
</evidence>
<name>A0A1T5ES32_9BACT</name>
<keyword evidence="6" id="KW-1185">Reference proteome</keyword>
<dbReference type="Gene3D" id="3.90.550.10">
    <property type="entry name" value="Spore Coat Polysaccharide Biosynthesis Protein SpsA, Chain A"/>
    <property type="match status" value="1"/>
</dbReference>
<dbReference type="Proteomes" id="UP000190852">
    <property type="component" value="Unassembled WGS sequence"/>
</dbReference>